<proteinExistence type="predicted"/>
<dbReference type="RefSeq" id="WP_349497616.1">
    <property type="nucleotide sequence ID" value="NZ_BSTI01000010.1"/>
</dbReference>
<gene>
    <name evidence="2" type="ORF">Atai01_46010</name>
</gene>
<sequence>MGELRPVVRTVSVLMGVVVGLTFLFGFGNVLGSALKLGVPVYVAPLVALLLI</sequence>
<evidence type="ECO:0000313" key="2">
    <source>
        <dbReference type="EMBL" id="GLY67982.1"/>
    </source>
</evidence>
<keyword evidence="3" id="KW-1185">Reference proteome</keyword>
<feature type="transmembrane region" description="Helical" evidence="1">
    <location>
        <begin position="7"/>
        <end position="27"/>
    </location>
</feature>
<dbReference type="Proteomes" id="UP001165136">
    <property type="component" value="Unassembled WGS sequence"/>
</dbReference>
<dbReference type="EMBL" id="BSTI01000010">
    <property type="protein sequence ID" value="GLY67982.1"/>
    <property type="molecule type" value="Genomic_DNA"/>
</dbReference>
<comment type="caution">
    <text evidence="2">The sequence shown here is derived from an EMBL/GenBank/DDBJ whole genome shotgun (WGS) entry which is preliminary data.</text>
</comment>
<dbReference type="AlphaFoldDB" id="A0A9W6R5H2"/>
<keyword evidence="1" id="KW-1133">Transmembrane helix</keyword>
<evidence type="ECO:0000256" key="1">
    <source>
        <dbReference type="SAM" id="Phobius"/>
    </source>
</evidence>
<name>A0A9W6R5H2_9PSEU</name>
<evidence type="ECO:0000313" key="3">
    <source>
        <dbReference type="Proteomes" id="UP001165136"/>
    </source>
</evidence>
<keyword evidence="1" id="KW-0472">Membrane</keyword>
<accession>A0A9W6R5H2</accession>
<organism evidence="2 3">
    <name type="scientific">Amycolatopsis taiwanensis</name>
    <dbReference type="NCBI Taxonomy" id="342230"/>
    <lineage>
        <taxon>Bacteria</taxon>
        <taxon>Bacillati</taxon>
        <taxon>Actinomycetota</taxon>
        <taxon>Actinomycetes</taxon>
        <taxon>Pseudonocardiales</taxon>
        <taxon>Pseudonocardiaceae</taxon>
        <taxon>Amycolatopsis</taxon>
    </lineage>
</organism>
<reference evidence="2" key="1">
    <citation type="submission" date="2023-03" db="EMBL/GenBank/DDBJ databases">
        <title>Amycolatopsis taiwanensis NBRC 103393.</title>
        <authorList>
            <person name="Ichikawa N."/>
            <person name="Sato H."/>
            <person name="Tonouchi N."/>
        </authorList>
    </citation>
    <scope>NUCLEOTIDE SEQUENCE</scope>
    <source>
        <strain evidence="2">NBRC 103393</strain>
    </source>
</reference>
<keyword evidence="1" id="KW-0812">Transmembrane</keyword>
<protein>
    <submittedName>
        <fullName evidence="2">Uncharacterized protein</fullName>
    </submittedName>
</protein>